<gene>
    <name evidence="5 7" type="primary">sepF</name>
    <name evidence="7" type="ORF">MM817_02496</name>
</gene>
<protein>
    <recommendedName>
        <fullName evidence="5">Cell division protein SepF</fullName>
    </recommendedName>
</protein>
<comment type="caution">
    <text evidence="7">The sequence shown here is derived from an EMBL/GenBank/DDBJ whole genome shotgun (WGS) entry which is preliminary data.</text>
</comment>
<dbReference type="InterPro" id="IPR007561">
    <property type="entry name" value="Cell_div_SepF/SepF-rel"/>
</dbReference>
<dbReference type="AlphaFoldDB" id="A0A9X1V9E5"/>
<comment type="similarity">
    <text evidence="5">Belongs to the SepF family.</text>
</comment>
<comment type="subunit">
    <text evidence="5">Homodimer. Interacts with FtsZ.</text>
</comment>
<dbReference type="Pfam" id="PF04472">
    <property type="entry name" value="SepF"/>
    <property type="match status" value="1"/>
</dbReference>
<proteinExistence type="inferred from homology"/>
<dbReference type="GO" id="GO:0000917">
    <property type="term" value="P:division septum assembly"/>
    <property type="evidence" value="ECO:0007669"/>
    <property type="project" value="UniProtKB-KW"/>
</dbReference>
<keyword evidence="5" id="KW-0963">Cytoplasm</keyword>
<evidence type="ECO:0000256" key="2">
    <source>
        <dbReference type="ARBA" id="ARBA00023210"/>
    </source>
</evidence>
<name>A0A9X1V9E5_9BACL</name>
<feature type="region of interest" description="Disordered" evidence="6">
    <location>
        <begin position="1"/>
        <end position="33"/>
    </location>
</feature>
<evidence type="ECO:0000313" key="8">
    <source>
        <dbReference type="Proteomes" id="UP001139263"/>
    </source>
</evidence>
<evidence type="ECO:0000256" key="6">
    <source>
        <dbReference type="SAM" id="MobiDB-lite"/>
    </source>
</evidence>
<dbReference type="InterPro" id="IPR038594">
    <property type="entry name" value="SepF-like_sf"/>
</dbReference>
<keyword evidence="3 5" id="KW-0131">Cell cycle</keyword>
<dbReference type="PANTHER" id="PTHR35798">
    <property type="entry name" value="CELL DIVISION PROTEIN SEPF"/>
    <property type="match status" value="1"/>
</dbReference>
<reference evidence="7" key="1">
    <citation type="submission" date="2022-03" db="EMBL/GenBank/DDBJ databases">
        <title>Draft Genome Sequence of Firmicute Strain S0AB, a Heterotrophic Iron/Sulfur-Oxidizing Extreme Acidophile.</title>
        <authorList>
            <person name="Vergara E."/>
            <person name="Pakostova E."/>
            <person name="Johnson D.B."/>
            <person name="Holmes D.S."/>
        </authorList>
    </citation>
    <scope>NUCLEOTIDE SEQUENCE</scope>
    <source>
        <strain evidence="7">S0AB</strain>
    </source>
</reference>
<dbReference type="Proteomes" id="UP001139263">
    <property type="component" value="Unassembled WGS sequence"/>
</dbReference>
<comment type="function">
    <text evidence="4 5">Cell division protein that is part of the divisome complex and is recruited early to the Z-ring. Probably stimulates Z-ring formation, perhaps through the cross-linking of FtsZ protofilaments. Its function overlaps with FtsA.</text>
</comment>
<feature type="compositionally biased region" description="Acidic residues" evidence="6">
    <location>
        <begin position="12"/>
        <end position="23"/>
    </location>
</feature>
<dbReference type="GO" id="GO:0005737">
    <property type="term" value="C:cytoplasm"/>
    <property type="evidence" value="ECO:0007669"/>
    <property type="project" value="UniProtKB-SubCell"/>
</dbReference>
<accession>A0A9X1V9E5</accession>
<dbReference type="InterPro" id="IPR023052">
    <property type="entry name" value="Cell_div_SepF"/>
</dbReference>
<dbReference type="Gene3D" id="3.30.110.150">
    <property type="entry name" value="SepF-like protein"/>
    <property type="match status" value="1"/>
</dbReference>
<evidence type="ECO:0000256" key="1">
    <source>
        <dbReference type="ARBA" id="ARBA00022618"/>
    </source>
</evidence>
<dbReference type="EMBL" id="JALBUF010000009">
    <property type="protein sequence ID" value="MCI0184201.1"/>
    <property type="molecule type" value="Genomic_DNA"/>
</dbReference>
<evidence type="ECO:0000256" key="5">
    <source>
        <dbReference type="HAMAP-Rule" id="MF_01197"/>
    </source>
</evidence>
<comment type="subcellular location">
    <subcellularLocation>
        <location evidence="5">Cytoplasm</location>
    </subcellularLocation>
    <text evidence="5">Localizes to the division site, in a FtsZ-dependent manner.</text>
</comment>
<dbReference type="GO" id="GO:0043093">
    <property type="term" value="P:FtsZ-dependent cytokinesis"/>
    <property type="evidence" value="ECO:0007669"/>
    <property type="project" value="UniProtKB-UniRule"/>
</dbReference>
<dbReference type="HAMAP" id="MF_01197">
    <property type="entry name" value="SepF"/>
    <property type="match status" value="1"/>
</dbReference>
<evidence type="ECO:0000256" key="4">
    <source>
        <dbReference type="ARBA" id="ARBA00044936"/>
    </source>
</evidence>
<organism evidence="7 8">
    <name type="scientific">Sulfoacidibacillus ferrooxidans</name>
    <dbReference type="NCBI Taxonomy" id="2005001"/>
    <lineage>
        <taxon>Bacteria</taxon>
        <taxon>Bacillati</taxon>
        <taxon>Bacillota</taxon>
        <taxon>Bacilli</taxon>
        <taxon>Bacillales</taxon>
        <taxon>Alicyclobacillaceae</taxon>
        <taxon>Sulfoacidibacillus</taxon>
    </lineage>
</organism>
<evidence type="ECO:0000313" key="7">
    <source>
        <dbReference type="EMBL" id="MCI0184201.1"/>
    </source>
</evidence>
<keyword evidence="2 5" id="KW-0717">Septation</keyword>
<keyword evidence="8" id="KW-1185">Reference proteome</keyword>
<sequence>MLHRMMNFLGLGDEEDEEEEVMEEPSSFEPDQDFANATRRGTVLNLHTQKQVRVILSEPASYDDAQLIADHLKGHRSVIVNLHRAPYDQALRVVDFLSGCVYAIGGSMQKLGHNIFLCAPENVDIQGTISEYLAGEGRAHLR</sequence>
<evidence type="ECO:0000256" key="3">
    <source>
        <dbReference type="ARBA" id="ARBA00023306"/>
    </source>
</evidence>
<keyword evidence="1 5" id="KW-0132">Cell division</keyword>
<dbReference type="PANTHER" id="PTHR35798:SF1">
    <property type="entry name" value="CELL DIVISION PROTEIN SEPF"/>
    <property type="match status" value="1"/>
</dbReference>